<feature type="domain" description="Tryptophan synthase beta chain-like PALP" evidence="4">
    <location>
        <begin position="13"/>
        <end position="317"/>
    </location>
</feature>
<keyword evidence="6" id="KW-1185">Reference proteome</keyword>
<name>A0ABX2F8E3_9PSEU</name>
<comment type="cofactor">
    <cofactor evidence="1">
        <name>pyridoxal 5'-phosphate</name>
        <dbReference type="ChEBI" id="CHEBI:597326"/>
    </cofactor>
</comment>
<dbReference type="PANTHER" id="PTHR43780">
    <property type="entry name" value="1-AMINOCYCLOPROPANE-1-CARBOXYLATE DEAMINASE-RELATED"/>
    <property type="match status" value="1"/>
</dbReference>
<dbReference type="PIRSF" id="PIRSF006278">
    <property type="entry name" value="ACCD_DCysDesulf"/>
    <property type="match status" value="1"/>
</dbReference>
<evidence type="ECO:0000313" key="5">
    <source>
        <dbReference type="EMBL" id="NRN67616.1"/>
    </source>
</evidence>
<dbReference type="Pfam" id="PF00291">
    <property type="entry name" value="PALP"/>
    <property type="match status" value="1"/>
</dbReference>
<dbReference type="Gene3D" id="3.40.50.1100">
    <property type="match status" value="2"/>
</dbReference>
<evidence type="ECO:0000259" key="4">
    <source>
        <dbReference type="Pfam" id="PF00291"/>
    </source>
</evidence>
<dbReference type="InterPro" id="IPR036052">
    <property type="entry name" value="TrpB-like_PALP_sf"/>
</dbReference>
<accession>A0ABX2F8E3</accession>
<dbReference type="RefSeq" id="WP_173135785.1">
    <property type="nucleotide sequence ID" value="NZ_CBCSGW010000001.1"/>
</dbReference>
<proteinExistence type="inferred from homology"/>
<reference evidence="5 6" key="1">
    <citation type="submission" date="2020-01" db="EMBL/GenBank/DDBJ databases">
        <title>Kibdelosporangium persica a novel Actinomycetes from a hot desert in Iran.</title>
        <authorList>
            <person name="Safaei N."/>
            <person name="Zaburannyi N."/>
            <person name="Mueller R."/>
            <person name="Wink J."/>
        </authorList>
    </citation>
    <scope>NUCLEOTIDE SEQUENCE [LARGE SCALE GENOMIC DNA]</scope>
    <source>
        <strain evidence="5 6">4NS15</strain>
    </source>
</reference>
<evidence type="ECO:0000256" key="2">
    <source>
        <dbReference type="ARBA" id="ARBA00008639"/>
    </source>
</evidence>
<dbReference type="InterPro" id="IPR001926">
    <property type="entry name" value="TrpB-like_PALP"/>
</dbReference>
<organism evidence="5 6">
    <name type="scientific">Kibdelosporangium persicum</name>
    <dbReference type="NCBI Taxonomy" id="2698649"/>
    <lineage>
        <taxon>Bacteria</taxon>
        <taxon>Bacillati</taxon>
        <taxon>Actinomycetota</taxon>
        <taxon>Actinomycetes</taxon>
        <taxon>Pseudonocardiales</taxon>
        <taxon>Pseudonocardiaceae</taxon>
        <taxon>Kibdelosporangium</taxon>
    </lineage>
</organism>
<dbReference type="PANTHER" id="PTHR43780:SF2">
    <property type="entry name" value="1-AMINOCYCLOPROPANE-1-CARBOXYLATE DEAMINASE-RELATED"/>
    <property type="match status" value="1"/>
</dbReference>
<gene>
    <name evidence="5" type="ORF">GC106_48560</name>
</gene>
<dbReference type="InterPro" id="IPR027278">
    <property type="entry name" value="ACCD_DCysDesulf"/>
</dbReference>
<dbReference type="EMBL" id="JAAATY010000015">
    <property type="protein sequence ID" value="NRN67616.1"/>
    <property type="molecule type" value="Genomic_DNA"/>
</dbReference>
<evidence type="ECO:0000313" key="6">
    <source>
        <dbReference type="Proteomes" id="UP000763557"/>
    </source>
</evidence>
<evidence type="ECO:0000256" key="3">
    <source>
        <dbReference type="ARBA" id="ARBA00022898"/>
    </source>
</evidence>
<comment type="similarity">
    <text evidence="2">Belongs to the ACC deaminase/D-cysteine desulfhydrase family.</text>
</comment>
<dbReference type="Proteomes" id="UP000763557">
    <property type="component" value="Unassembled WGS sequence"/>
</dbReference>
<keyword evidence="3" id="KW-0663">Pyridoxal phosphate</keyword>
<sequence length="337" mass="34577">MPIDLSGQPRVGLGHWPTPLEDCPRLTEALGGPRILVKRDDVNGLGVGGNKLRKAEFLLGKALAEGADTVITFGAVQTNHGRQIAAACARLGLRCELVLTRSVPMSGEAYERSGNIALDGLYGAHVHVCDTPEQAGEVYDKVVAAARADGRKTATFPVGGSNGVGVLGYVAAVDELHTQLDGTKVNRIVVAVGSAGTAAGLAVGIALLDWPVVLDGQCISHTAGESLADIRRLAGEVSDVLGTPVGDLAHVQVGDGAVGPGYGVPTAEMWEALRLFARTEGITLDPVYSGKAAAAVVAGVRSGAIGADETVVFLHTGGLPGLFAYAPELVRSSENQP</sequence>
<protein>
    <submittedName>
        <fullName evidence="5">Cytochrome C biogenesis protein CcmE</fullName>
    </submittedName>
</protein>
<dbReference type="SUPFAM" id="SSF53686">
    <property type="entry name" value="Tryptophan synthase beta subunit-like PLP-dependent enzymes"/>
    <property type="match status" value="1"/>
</dbReference>
<comment type="caution">
    <text evidence="5">The sequence shown here is derived from an EMBL/GenBank/DDBJ whole genome shotgun (WGS) entry which is preliminary data.</text>
</comment>
<evidence type="ECO:0000256" key="1">
    <source>
        <dbReference type="ARBA" id="ARBA00001933"/>
    </source>
</evidence>